<evidence type="ECO:0000313" key="2">
    <source>
        <dbReference type="Proteomes" id="UP000824164"/>
    </source>
</evidence>
<dbReference type="AlphaFoldDB" id="A0A9D1HGY5"/>
<comment type="caution">
    <text evidence="1">The sequence shown here is derived from an EMBL/GenBank/DDBJ whole genome shotgun (WGS) entry which is preliminary data.</text>
</comment>
<accession>A0A9D1HGY5</accession>
<proteinExistence type="predicted"/>
<dbReference type="EMBL" id="DVLT01000027">
    <property type="protein sequence ID" value="HIU02385.1"/>
    <property type="molecule type" value="Genomic_DNA"/>
</dbReference>
<protein>
    <submittedName>
        <fullName evidence="1">Uncharacterized protein</fullName>
    </submittedName>
</protein>
<name>A0A9D1HGY5_9FIRM</name>
<gene>
    <name evidence="1" type="ORF">IAB63_03935</name>
</gene>
<evidence type="ECO:0000313" key="1">
    <source>
        <dbReference type="EMBL" id="HIU02385.1"/>
    </source>
</evidence>
<reference evidence="1" key="1">
    <citation type="submission" date="2020-10" db="EMBL/GenBank/DDBJ databases">
        <authorList>
            <person name="Gilroy R."/>
        </authorList>
    </citation>
    <scope>NUCLEOTIDE SEQUENCE</scope>
    <source>
        <strain evidence="1">CHK187-14744</strain>
    </source>
</reference>
<reference evidence="1" key="2">
    <citation type="journal article" date="2021" name="PeerJ">
        <title>Extensive microbial diversity within the chicken gut microbiome revealed by metagenomics and culture.</title>
        <authorList>
            <person name="Gilroy R."/>
            <person name="Ravi A."/>
            <person name="Getino M."/>
            <person name="Pursley I."/>
            <person name="Horton D.L."/>
            <person name="Alikhan N.F."/>
            <person name="Baker D."/>
            <person name="Gharbi K."/>
            <person name="Hall N."/>
            <person name="Watson M."/>
            <person name="Adriaenssens E.M."/>
            <person name="Foster-Nyarko E."/>
            <person name="Jarju S."/>
            <person name="Secka A."/>
            <person name="Antonio M."/>
            <person name="Oren A."/>
            <person name="Chaudhuri R.R."/>
            <person name="La Ragione R."/>
            <person name="Hildebrand F."/>
            <person name="Pallen M.J."/>
        </authorList>
    </citation>
    <scope>NUCLEOTIDE SEQUENCE</scope>
    <source>
        <strain evidence="1">CHK187-14744</strain>
    </source>
</reference>
<dbReference type="Proteomes" id="UP000824164">
    <property type="component" value="Unassembled WGS sequence"/>
</dbReference>
<sequence>MGKDAEIPKTLTAFREATRELDSGKRFVEENVLQMHRVEEKAWEQMSGAEQAMLTQLIRKFSNLIRSELKYSEK</sequence>
<organism evidence="1 2">
    <name type="scientific">Candidatus Onthocola gallistercoris</name>
    <dbReference type="NCBI Taxonomy" id="2840876"/>
    <lineage>
        <taxon>Bacteria</taxon>
        <taxon>Bacillati</taxon>
        <taxon>Bacillota</taxon>
        <taxon>Bacilli</taxon>
        <taxon>Candidatus Onthocola</taxon>
    </lineage>
</organism>